<dbReference type="EMBL" id="MU865941">
    <property type="protein sequence ID" value="KAK4448819.1"/>
    <property type="molecule type" value="Genomic_DNA"/>
</dbReference>
<keyword evidence="6" id="KW-1185">Reference proteome</keyword>
<dbReference type="PANTHER" id="PTHR24320">
    <property type="entry name" value="RETINOL DEHYDROGENASE"/>
    <property type="match status" value="1"/>
</dbReference>
<dbReference type="Gene3D" id="3.40.50.720">
    <property type="entry name" value="NAD(P)-binding Rossmann-like Domain"/>
    <property type="match status" value="1"/>
</dbReference>
<dbReference type="PRINTS" id="PR00081">
    <property type="entry name" value="GDHRDH"/>
</dbReference>
<dbReference type="PANTHER" id="PTHR24320:SF252">
    <property type="entry name" value="DEHYDROGENASE_REDUCTASE FAMILY PROTEIN, PUTATIVE (AFU_ORTHOLOGUE AFUA_3G08550)-RELATED"/>
    <property type="match status" value="1"/>
</dbReference>
<dbReference type="Proteomes" id="UP001321760">
    <property type="component" value="Unassembled WGS sequence"/>
</dbReference>
<comment type="caution">
    <text evidence="5">The sequence shown here is derived from an EMBL/GenBank/DDBJ whole genome shotgun (WGS) entry which is preliminary data.</text>
</comment>
<dbReference type="GO" id="GO:0016491">
    <property type="term" value="F:oxidoreductase activity"/>
    <property type="evidence" value="ECO:0007669"/>
    <property type="project" value="UniProtKB-KW"/>
</dbReference>
<dbReference type="Pfam" id="PF00106">
    <property type="entry name" value="adh_short"/>
    <property type="match status" value="1"/>
</dbReference>
<evidence type="ECO:0000256" key="1">
    <source>
        <dbReference type="ARBA" id="ARBA00006484"/>
    </source>
</evidence>
<keyword evidence="2" id="KW-0521">NADP</keyword>
<evidence type="ECO:0000313" key="6">
    <source>
        <dbReference type="Proteomes" id="UP001321760"/>
    </source>
</evidence>
<evidence type="ECO:0000256" key="3">
    <source>
        <dbReference type="ARBA" id="ARBA00023002"/>
    </source>
</evidence>
<protein>
    <submittedName>
        <fullName evidence="5">Uncharacterized protein</fullName>
    </submittedName>
</protein>
<accession>A0AAV9GJ77</accession>
<keyword evidence="3" id="KW-0560">Oxidoreductase</keyword>
<reference evidence="5" key="1">
    <citation type="journal article" date="2023" name="Mol. Phylogenet. Evol.">
        <title>Genome-scale phylogeny and comparative genomics of the fungal order Sordariales.</title>
        <authorList>
            <person name="Hensen N."/>
            <person name="Bonometti L."/>
            <person name="Westerberg I."/>
            <person name="Brannstrom I.O."/>
            <person name="Guillou S."/>
            <person name="Cros-Aarteil S."/>
            <person name="Calhoun S."/>
            <person name="Haridas S."/>
            <person name="Kuo A."/>
            <person name="Mondo S."/>
            <person name="Pangilinan J."/>
            <person name="Riley R."/>
            <person name="LaButti K."/>
            <person name="Andreopoulos B."/>
            <person name="Lipzen A."/>
            <person name="Chen C."/>
            <person name="Yan M."/>
            <person name="Daum C."/>
            <person name="Ng V."/>
            <person name="Clum A."/>
            <person name="Steindorff A."/>
            <person name="Ohm R.A."/>
            <person name="Martin F."/>
            <person name="Silar P."/>
            <person name="Natvig D.O."/>
            <person name="Lalanne C."/>
            <person name="Gautier V."/>
            <person name="Ament-Velasquez S.L."/>
            <person name="Kruys A."/>
            <person name="Hutchinson M.I."/>
            <person name="Powell A.J."/>
            <person name="Barry K."/>
            <person name="Miller A.N."/>
            <person name="Grigoriev I.V."/>
            <person name="Debuchy R."/>
            <person name="Gladieux P."/>
            <person name="Hiltunen Thoren M."/>
            <person name="Johannesson H."/>
        </authorList>
    </citation>
    <scope>NUCLEOTIDE SEQUENCE</scope>
    <source>
        <strain evidence="5">PSN243</strain>
    </source>
</reference>
<reference evidence="5" key="2">
    <citation type="submission" date="2023-05" db="EMBL/GenBank/DDBJ databases">
        <authorList>
            <consortium name="Lawrence Berkeley National Laboratory"/>
            <person name="Steindorff A."/>
            <person name="Hensen N."/>
            <person name="Bonometti L."/>
            <person name="Westerberg I."/>
            <person name="Brannstrom I.O."/>
            <person name="Guillou S."/>
            <person name="Cros-Aarteil S."/>
            <person name="Calhoun S."/>
            <person name="Haridas S."/>
            <person name="Kuo A."/>
            <person name="Mondo S."/>
            <person name="Pangilinan J."/>
            <person name="Riley R."/>
            <person name="Labutti K."/>
            <person name="Andreopoulos B."/>
            <person name="Lipzen A."/>
            <person name="Chen C."/>
            <person name="Yanf M."/>
            <person name="Daum C."/>
            <person name="Ng V."/>
            <person name="Clum A."/>
            <person name="Ohm R."/>
            <person name="Martin F."/>
            <person name="Silar P."/>
            <person name="Natvig D."/>
            <person name="Lalanne C."/>
            <person name="Gautier V."/>
            <person name="Ament-Velasquez S.L."/>
            <person name="Kruys A."/>
            <person name="Hutchinson M.I."/>
            <person name="Powell A.J."/>
            <person name="Barry K."/>
            <person name="Miller A.N."/>
            <person name="Grigoriev I.V."/>
            <person name="Debuchy R."/>
            <person name="Gladieux P."/>
            <person name="Thoren M.H."/>
            <person name="Johannesson H."/>
        </authorList>
    </citation>
    <scope>NUCLEOTIDE SEQUENCE</scope>
    <source>
        <strain evidence="5">PSN243</strain>
    </source>
</reference>
<dbReference type="PRINTS" id="PR00080">
    <property type="entry name" value="SDRFAMILY"/>
</dbReference>
<organism evidence="5 6">
    <name type="scientific">Podospora aff. communis PSN243</name>
    <dbReference type="NCBI Taxonomy" id="3040156"/>
    <lineage>
        <taxon>Eukaryota</taxon>
        <taxon>Fungi</taxon>
        <taxon>Dikarya</taxon>
        <taxon>Ascomycota</taxon>
        <taxon>Pezizomycotina</taxon>
        <taxon>Sordariomycetes</taxon>
        <taxon>Sordariomycetidae</taxon>
        <taxon>Sordariales</taxon>
        <taxon>Podosporaceae</taxon>
        <taxon>Podospora</taxon>
    </lineage>
</organism>
<sequence>MLRLQQPVPPTPSNTSLVGKTIIVTGANSGLGLEAVRQFILLGASRVILACRSLERGREAIAALKADPEIKASNPAVVLDVFELDLNDYQSGLRFANKVKAEVKELDILLNNGGISLLHYQKSVSGHEQTMQVNCYTHILLCLELFPLLRSTAAIRGSPTRITFVGSATQIKQESMSKAAIPPSESVLDYFDDKSHFGIQRYADSKLAVSAYTRRLAELAPSEVIVNNLCPGLVQTGLDRNLPGVLRVVMGFVRKSAARTVQEGGRTLIHAAAVAGEETNGKFLRNNRVDPGAAFLSTTKGEEFINRLWRETLQDLSTADPDLQSFLEVR</sequence>
<gene>
    <name evidence="5" type="ORF">QBC34DRAFT_438919</name>
</gene>
<dbReference type="InterPro" id="IPR002347">
    <property type="entry name" value="SDR_fam"/>
</dbReference>
<dbReference type="InterPro" id="IPR036291">
    <property type="entry name" value="NAD(P)-bd_dom_sf"/>
</dbReference>
<evidence type="ECO:0000256" key="2">
    <source>
        <dbReference type="ARBA" id="ARBA00022857"/>
    </source>
</evidence>
<dbReference type="SUPFAM" id="SSF51735">
    <property type="entry name" value="NAD(P)-binding Rossmann-fold domains"/>
    <property type="match status" value="1"/>
</dbReference>
<comment type="similarity">
    <text evidence="1 4">Belongs to the short-chain dehydrogenases/reductases (SDR) family.</text>
</comment>
<evidence type="ECO:0000313" key="5">
    <source>
        <dbReference type="EMBL" id="KAK4448819.1"/>
    </source>
</evidence>
<evidence type="ECO:0000256" key="4">
    <source>
        <dbReference type="RuleBase" id="RU000363"/>
    </source>
</evidence>
<proteinExistence type="inferred from homology"/>
<dbReference type="AlphaFoldDB" id="A0AAV9GJ77"/>
<name>A0AAV9GJ77_9PEZI</name>